<accession>A0A552HXQ1</accession>
<proteinExistence type="predicted"/>
<dbReference type="AlphaFoldDB" id="A0A552HXQ1"/>
<feature type="compositionally biased region" description="Polar residues" evidence="1">
    <location>
        <begin position="43"/>
        <end position="52"/>
    </location>
</feature>
<comment type="caution">
    <text evidence="2">The sequence shown here is derived from an EMBL/GenBank/DDBJ whole genome shotgun (WGS) entry which is preliminary data.</text>
</comment>
<organism evidence="2 3">
    <name type="scientific">Microcystis viridis Mv_BB_P_19951000_S68D</name>
    <dbReference type="NCBI Taxonomy" id="2486270"/>
    <lineage>
        <taxon>Bacteria</taxon>
        <taxon>Bacillati</taxon>
        <taxon>Cyanobacteriota</taxon>
        <taxon>Cyanophyceae</taxon>
        <taxon>Oscillatoriophycideae</taxon>
        <taxon>Chroococcales</taxon>
        <taxon>Microcystaceae</taxon>
        <taxon>Microcystis</taxon>
    </lineage>
</organism>
<dbReference type="EMBL" id="SFAZ01000118">
    <property type="protein sequence ID" value="TRU76004.1"/>
    <property type="molecule type" value="Genomic_DNA"/>
</dbReference>
<evidence type="ECO:0000313" key="3">
    <source>
        <dbReference type="Proteomes" id="UP000320674"/>
    </source>
</evidence>
<protein>
    <submittedName>
        <fullName evidence="2">Uncharacterized protein</fullName>
    </submittedName>
</protein>
<reference evidence="2 3" key="1">
    <citation type="submission" date="2019-01" db="EMBL/GenBank/DDBJ databases">
        <title>Coherence of Microcystis species and biogeography revealed through population genomics.</title>
        <authorList>
            <person name="Perez-Carrascal O.M."/>
            <person name="Terrat Y."/>
            <person name="Giani A."/>
            <person name="Fortin N."/>
            <person name="Tromas N."/>
            <person name="Shapiro B.J."/>
        </authorList>
    </citation>
    <scope>NUCLEOTIDE SEQUENCE [LARGE SCALE GENOMIC DNA]</scope>
    <source>
        <strain evidence="2">Mv_BB_P_19951000_S68D</strain>
    </source>
</reference>
<gene>
    <name evidence="2" type="ORF">EWV77_07670</name>
</gene>
<sequence>MTINLLCRLGMRESGDREVGEGGSGGRGKWGNFNWDKTPTPHHPNTQNLNLNSQPLTANAPIERSIIIETVTNIYETSCLLIALASIAGKNSLKRVSCSEMTLIPN</sequence>
<evidence type="ECO:0000256" key="1">
    <source>
        <dbReference type="SAM" id="MobiDB-lite"/>
    </source>
</evidence>
<feature type="region of interest" description="Disordered" evidence="1">
    <location>
        <begin position="15"/>
        <end position="52"/>
    </location>
</feature>
<evidence type="ECO:0000313" key="2">
    <source>
        <dbReference type="EMBL" id="TRU76004.1"/>
    </source>
</evidence>
<dbReference type="Proteomes" id="UP000320674">
    <property type="component" value="Unassembled WGS sequence"/>
</dbReference>
<name>A0A552HXQ1_MICVR</name>